<dbReference type="EC" id="2.7.1.180" evidence="2"/>
<organism evidence="11">
    <name type="scientific">marine metagenome</name>
    <dbReference type="NCBI Taxonomy" id="408172"/>
    <lineage>
        <taxon>unclassified sequences</taxon>
        <taxon>metagenomes</taxon>
        <taxon>ecological metagenomes</taxon>
    </lineage>
</organism>
<dbReference type="PANTHER" id="PTHR30040:SF2">
    <property type="entry name" value="FAD:PROTEIN FMN TRANSFERASE"/>
    <property type="match status" value="1"/>
</dbReference>
<evidence type="ECO:0000256" key="9">
    <source>
        <dbReference type="ARBA" id="ARBA00031306"/>
    </source>
</evidence>
<dbReference type="AlphaFoldDB" id="A0A382CRR7"/>
<keyword evidence="4" id="KW-0285">Flavoprotein</keyword>
<keyword evidence="8" id="KW-0460">Magnesium</keyword>
<dbReference type="PROSITE" id="PS51257">
    <property type="entry name" value="PROKAR_LIPOPROTEIN"/>
    <property type="match status" value="1"/>
</dbReference>
<dbReference type="Pfam" id="PF02424">
    <property type="entry name" value="ApbE"/>
    <property type="match status" value="1"/>
</dbReference>
<comment type="catalytic activity">
    <reaction evidence="10">
        <text>L-threonyl-[protein] + FAD = FMN-L-threonyl-[protein] + AMP + H(+)</text>
        <dbReference type="Rhea" id="RHEA:36847"/>
        <dbReference type="Rhea" id="RHEA-COMP:11060"/>
        <dbReference type="Rhea" id="RHEA-COMP:11061"/>
        <dbReference type="ChEBI" id="CHEBI:15378"/>
        <dbReference type="ChEBI" id="CHEBI:30013"/>
        <dbReference type="ChEBI" id="CHEBI:57692"/>
        <dbReference type="ChEBI" id="CHEBI:74257"/>
        <dbReference type="ChEBI" id="CHEBI:456215"/>
        <dbReference type="EC" id="2.7.1.180"/>
    </reaction>
</comment>
<keyword evidence="7" id="KW-0274">FAD</keyword>
<protein>
    <recommendedName>
        <fullName evidence="3">FAD:protein FMN transferase</fullName>
        <ecNumber evidence="2">2.7.1.180</ecNumber>
    </recommendedName>
    <alternativeName>
        <fullName evidence="9">Flavin transferase</fullName>
    </alternativeName>
</protein>
<proteinExistence type="predicted"/>
<dbReference type="PANTHER" id="PTHR30040">
    <property type="entry name" value="THIAMINE BIOSYNTHESIS LIPOPROTEIN APBE"/>
    <property type="match status" value="1"/>
</dbReference>
<evidence type="ECO:0000256" key="10">
    <source>
        <dbReference type="ARBA" id="ARBA00048540"/>
    </source>
</evidence>
<keyword evidence="5" id="KW-0808">Transferase</keyword>
<dbReference type="GO" id="GO:0046872">
    <property type="term" value="F:metal ion binding"/>
    <property type="evidence" value="ECO:0007669"/>
    <property type="project" value="UniProtKB-KW"/>
</dbReference>
<gene>
    <name evidence="11" type="ORF">METZ01_LOCUS181692</name>
</gene>
<evidence type="ECO:0000256" key="1">
    <source>
        <dbReference type="ARBA" id="ARBA00001946"/>
    </source>
</evidence>
<dbReference type="GO" id="GO:0016740">
    <property type="term" value="F:transferase activity"/>
    <property type="evidence" value="ECO:0007669"/>
    <property type="project" value="UniProtKB-KW"/>
</dbReference>
<dbReference type="PIRSF" id="PIRSF006268">
    <property type="entry name" value="ApbE"/>
    <property type="match status" value="1"/>
</dbReference>
<evidence type="ECO:0000256" key="6">
    <source>
        <dbReference type="ARBA" id="ARBA00022723"/>
    </source>
</evidence>
<dbReference type="EMBL" id="UINC01035821">
    <property type="protein sequence ID" value="SVB28838.1"/>
    <property type="molecule type" value="Genomic_DNA"/>
</dbReference>
<evidence type="ECO:0000256" key="5">
    <source>
        <dbReference type="ARBA" id="ARBA00022679"/>
    </source>
</evidence>
<comment type="cofactor">
    <cofactor evidence="1">
        <name>Mg(2+)</name>
        <dbReference type="ChEBI" id="CHEBI:18420"/>
    </cofactor>
</comment>
<dbReference type="InterPro" id="IPR024932">
    <property type="entry name" value="ApbE"/>
</dbReference>
<evidence type="ECO:0000256" key="7">
    <source>
        <dbReference type="ARBA" id="ARBA00022827"/>
    </source>
</evidence>
<sequence length="335" mass="37279">MLLTGRAFITLVFISLFVGCNDVHDNLQTYKGSIMGTTYRVSLARSNLNIEHSDILARLTHVNQEMSTYLPTSSLSQLNNLRVGSWLNISQGFLEVTKFAIDLCYLSEGAFDISVGQVVNAWGFGPIKVDTSPEDTFINKRIKEIGCDAIEINSDENKVRRTREVYIDLSALAKGYAIDVLANYLDSLKVDNYLIELGGELKAKGYKQGRKPWIVGIEHPDLRSKPIITLSSDKFAFFSLATSGNYRNFKKFNNETVTHTFDPRNGSTIVNNISSVSVISDSTLKSDALATTLNVMGLRKGLDFANLHGIQAIFISDRKDNFSIYPSNEVHTLLN</sequence>
<evidence type="ECO:0000313" key="11">
    <source>
        <dbReference type="EMBL" id="SVB28838.1"/>
    </source>
</evidence>
<dbReference type="Gene3D" id="3.10.520.10">
    <property type="entry name" value="ApbE-like domains"/>
    <property type="match status" value="1"/>
</dbReference>
<accession>A0A382CRR7</accession>
<evidence type="ECO:0000256" key="4">
    <source>
        <dbReference type="ARBA" id="ARBA00022630"/>
    </source>
</evidence>
<dbReference type="InterPro" id="IPR003374">
    <property type="entry name" value="ApbE-like_sf"/>
</dbReference>
<reference evidence="11" key="1">
    <citation type="submission" date="2018-05" db="EMBL/GenBank/DDBJ databases">
        <authorList>
            <person name="Lanie J.A."/>
            <person name="Ng W.-L."/>
            <person name="Kazmierczak K.M."/>
            <person name="Andrzejewski T.M."/>
            <person name="Davidsen T.M."/>
            <person name="Wayne K.J."/>
            <person name="Tettelin H."/>
            <person name="Glass J.I."/>
            <person name="Rusch D."/>
            <person name="Podicherti R."/>
            <person name="Tsui H.-C.T."/>
            <person name="Winkler M.E."/>
        </authorList>
    </citation>
    <scope>NUCLEOTIDE SEQUENCE</scope>
</reference>
<dbReference type="SUPFAM" id="SSF143631">
    <property type="entry name" value="ApbE-like"/>
    <property type="match status" value="1"/>
</dbReference>
<evidence type="ECO:0000256" key="8">
    <source>
        <dbReference type="ARBA" id="ARBA00022842"/>
    </source>
</evidence>
<name>A0A382CRR7_9ZZZZ</name>
<evidence type="ECO:0000256" key="3">
    <source>
        <dbReference type="ARBA" id="ARBA00016337"/>
    </source>
</evidence>
<keyword evidence="6" id="KW-0479">Metal-binding</keyword>
<evidence type="ECO:0000256" key="2">
    <source>
        <dbReference type="ARBA" id="ARBA00011955"/>
    </source>
</evidence>